<dbReference type="OrthoDB" id="2971140at2"/>
<keyword evidence="1" id="KW-0175">Coiled coil</keyword>
<keyword evidence="2" id="KW-0812">Transmembrane</keyword>
<dbReference type="RefSeq" id="WP_106589081.1">
    <property type="nucleotide sequence ID" value="NZ_PYAV01000009.1"/>
</dbReference>
<name>A0A2P8HCK9_9BACI</name>
<evidence type="ECO:0000256" key="1">
    <source>
        <dbReference type="SAM" id="Coils"/>
    </source>
</evidence>
<accession>A0A2P8HCK9</accession>
<feature type="transmembrane region" description="Helical" evidence="2">
    <location>
        <begin position="16"/>
        <end position="39"/>
    </location>
</feature>
<proteinExistence type="predicted"/>
<dbReference type="Proteomes" id="UP000242310">
    <property type="component" value="Unassembled WGS sequence"/>
</dbReference>
<keyword evidence="2" id="KW-0472">Membrane</keyword>
<keyword evidence="4" id="KW-1185">Reference proteome</keyword>
<sequence>MFVDVNLLPEKVKRDYSLLAVAGIALAGLLLVFGGFTLWESGLEQDQAEVQEALEEEQVQAAALEEDIEEAEEDDTARYEEAVAGVEGRTLPVAEMLDELVSLLPESGYFLQFEFDYELEEVFLSVQFDDIEASASYQHELSEADFIEEAHLHSLDTVDPLQEAEATGGARLPRYHVFYRLDWNHDELQALGEEESE</sequence>
<comment type="caution">
    <text evidence="3">The sequence shown here is derived from an EMBL/GenBank/DDBJ whole genome shotgun (WGS) entry which is preliminary data.</text>
</comment>
<dbReference type="EMBL" id="PYAV01000009">
    <property type="protein sequence ID" value="PSL43975.1"/>
    <property type="molecule type" value="Genomic_DNA"/>
</dbReference>
<evidence type="ECO:0000313" key="4">
    <source>
        <dbReference type="Proteomes" id="UP000242310"/>
    </source>
</evidence>
<evidence type="ECO:0008006" key="5">
    <source>
        <dbReference type="Google" id="ProtNLM"/>
    </source>
</evidence>
<gene>
    <name evidence="3" type="ORF">B0H94_10930</name>
</gene>
<organism evidence="3 4">
    <name type="scientific">Salsuginibacillus halophilus</name>
    <dbReference type="NCBI Taxonomy" id="517424"/>
    <lineage>
        <taxon>Bacteria</taxon>
        <taxon>Bacillati</taxon>
        <taxon>Bacillota</taxon>
        <taxon>Bacilli</taxon>
        <taxon>Bacillales</taxon>
        <taxon>Bacillaceae</taxon>
        <taxon>Salsuginibacillus</taxon>
    </lineage>
</organism>
<feature type="coiled-coil region" evidence="1">
    <location>
        <begin position="47"/>
        <end position="74"/>
    </location>
</feature>
<dbReference type="AlphaFoldDB" id="A0A2P8HCK9"/>
<evidence type="ECO:0000313" key="3">
    <source>
        <dbReference type="EMBL" id="PSL43975.1"/>
    </source>
</evidence>
<reference evidence="3 4" key="1">
    <citation type="submission" date="2018-03" db="EMBL/GenBank/DDBJ databases">
        <title>Genomic Encyclopedia of Type Strains, Phase III (KMG-III): the genomes of soil and plant-associated and newly described type strains.</title>
        <authorList>
            <person name="Whitman W."/>
        </authorList>
    </citation>
    <scope>NUCLEOTIDE SEQUENCE [LARGE SCALE GENOMIC DNA]</scope>
    <source>
        <strain evidence="3 4">CGMCC 1.07653</strain>
    </source>
</reference>
<protein>
    <recommendedName>
        <fullName evidence="5">Type IV pilus assembly protein PilN</fullName>
    </recommendedName>
</protein>
<evidence type="ECO:0000256" key="2">
    <source>
        <dbReference type="SAM" id="Phobius"/>
    </source>
</evidence>
<keyword evidence="2" id="KW-1133">Transmembrane helix</keyword>